<feature type="non-terminal residue" evidence="3">
    <location>
        <position position="805"/>
    </location>
</feature>
<gene>
    <name evidence="3" type="ORF">MGAL_10B008912</name>
</gene>
<evidence type="ECO:0000259" key="2">
    <source>
        <dbReference type="PROSITE" id="PS50055"/>
    </source>
</evidence>
<dbReference type="PRINTS" id="PR00700">
    <property type="entry name" value="PRTYPHPHTASE"/>
</dbReference>
<dbReference type="SMART" id="SM00194">
    <property type="entry name" value="PTPc"/>
    <property type="match status" value="1"/>
</dbReference>
<proteinExistence type="predicted"/>
<protein>
    <submittedName>
        <fullName evidence="3">Tyrosine-protein phosphatase non-receptor type 23</fullName>
        <ecNumber evidence="3">3.1.3.48</ecNumber>
    </submittedName>
</protein>
<dbReference type="Pfam" id="PF00102">
    <property type="entry name" value="Y_phosphatase"/>
    <property type="match status" value="1"/>
</dbReference>
<feature type="compositionally biased region" description="Polar residues" evidence="1">
    <location>
        <begin position="76"/>
        <end position="90"/>
    </location>
</feature>
<dbReference type="PANTHER" id="PTHR19134">
    <property type="entry name" value="RECEPTOR-TYPE TYROSINE-PROTEIN PHOSPHATASE"/>
    <property type="match status" value="1"/>
</dbReference>
<feature type="region of interest" description="Disordered" evidence="1">
    <location>
        <begin position="350"/>
        <end position="448"/>
    </location>
</feature>
<feature type="compositionally biased region" description="Low complexity" evidence="1">
    <location>
        <begin position="195"/>
        <end position="208"/>
    </location>
</feature>
<feature type="compositionally biased region" description="Low complexity" evidence="1">
    <location>
        <begin position="232"/>
        <end position="250"/>
    </location>
</feature>
<feature type="compositionally biased region" description="Polar residues" evidence="1">
    <location>
        <begin position="286"/>
        <end position="297"/>
    </location>
</feature>
<dbReference type="PANTHER" id="PTHR19134:SF449">
    <property type="entry name" value="TYROSINE-PROTEIN PHOSPHATASE 1"/>
    <property type="match status" value="1"/>
</dbReference>
<feature type="compositionally biased region" description="Polar residues" evidence="1">
    <location>
        <begin position="404"/>
        <end position="448"/>
    </location>
</feature>
<dbReference type="InterPro" id="IPR029021">
    <property type="entry name" value="Prot-tyrosine_phosphatase-like"/>
</dbReference>
<sequence>MDSNLIISKVKVDLRIQCNITNTQGQNIQVTSQTPPPQTQVQQPNVSQQQNQYYGQQPSYQQGQGGPQSSAQYPPNQGQTTPVTCQNLSRQRQIQQPNVNQQQTQYYGQQPNNQQGQGGLQHSAQYPPNQGQNTQVTSQMTPQQSKMSSSQPSQFSQEQRNQQHFGQQPQGQHQNTSQQFGQQALQQPYNGYGGQHQSSQQTSTSGNGPAQMSQAGQGQMEYMSNQSSQGYSRGQPVQGQQTQQPSLSQGYASHQGNQLSGQQVPQTTNIASTGQQIPRQPGPQFQYGTQPQTSSNYGGFGPQPQVQQSSSLPQGPQQMQAIPPGMPQQGGFIPQGQTMTTMVNAMPQNKGGIQQQQGQAMTTVAQSGPQPIGSSQQQGQTQVLQQQHQSPVPPPSNVQPSVSMNSYPIVQQQTSNQQMQRPLSGQSQMSQPLPQKGTPQPIYSSTTIQQMNPLSPPDILPQPILPSPMKPVTEIQSSLQEVTMETKTPSIQDVTELETTSRMEFHTRAKESPVVQRKQPEKSHSRSNSNTSQSEFKLPSRKHSCSSIGSSLDDILSSSPVDSTHEPPDSVLTPKVLTAQEIAQQKEDAILKGTLGRQFSKDPYPDSSKMDKFVAETEKLAKFVESLDKATCSGPSHLDIAWKEVIEDYDIHGKKNSMAIGRCYPMKNRDQDVLPYDVSRVLLTSHKDDYINASWINDLAESCPKFIATQAPLHSTMFDFWLMVYEQGSEVIVMLSSETENKDTKKFPEYWPPEKGKLTHHGPITLTLQSLKETQLWTERIIYLQHQQTKTGRTIVHLQYKNWPV</sequence>
<accession>A0A8B6FS57</accession>
<feature type="compositionally biased region" description="Basic and acidic residues" evidence="1">
    <location>
        <begin position="499"/>
        <end position="511"/>
    </location>
</feature>
<dbReference type="PROSITE" id="PS50055">
    <property type="entry name" value="TYR_PHOSPHATASE_PTP"/>
    <property type="match status" value="1"/>
</dbReference>
<dbReference type="AlphaFoldDB" id="A0A8B6FS57"/>
<dbReference type="OrthoDB" id="10266451at2759"/>
<name>A0A8B6FS57_MYTGA</name>
<reference evidence="3" key="1">
    <citation type="submission" date="2018-11" db="EMBL/GenBank/DDBJ databases">
        <authorList>
            <person name="Alioto T."/>
            <person name="Alioto T."/>
        </authorList>
    </citation>
    <scope>NUCLEOTIDE SEQUENCE</scope>
</reference>
<feature type="region of interest" description="Disordered" evidence="1">
    <location>
        <begin position="497"/>
        <end position="551"/>
    </location>
</feature>
<evidence type="ECO:0000313" key="4">
    <source>
        <dbReference type="Proteomes" id="UP000596742"/>
    </source>
</evidence>
<dbReference type="InterPro" id="IPR050348">
    <property type="entry name" value="Protein-Tyr_Phosphatase"/>
</dbReference>
<dbReference type="GO" id="GO:0004725">
    <property type="term" value="F:protein tyrosine phosphatase activity"/>
    <property type="evidence" value="ECO:0007669"/>
    <property type="project" value="UniProtKB-EC"/>
</dbReference>
<dbReference type="Gene3D" id="3.90.190.10">
    <property type="entry name" value="Protein tyrosine phosphatase superfamily"/>
    <property type="match status" value="1"/>
</dbReference>
<keyword evidence="3" id="KW-0378">Hydrolase</keyword>
<feature type="compositionally biased region" description="Polar residues" evidence="1">
    <location>
        <begin position="210"/>
        <end position="231"/>
    </location>
</feature>
<organism evidence="3 4">
    <name type="scientific">Mytilus galloprovincialis</name>
    <name type="common">Mediterranean mussel</name>
    <dbReference type="NCBI Taxonomy" id="29158"/>
    <lineage>
        <taxon>Eukaryota</taxon>
        <taxon>Metazoa</taxon>
        <taxon>Spiralia</taxon>
        <taxon>Lophotrochozoa</taxon>
        <taxon>Mollusca</taxon>
        <taxon>Bivalvia</taxon>
        <taxon>Autobranchia</taxon>
        <taxon>Pteriomorphia</taxon>
        <taxon>Mytilida</taxon>
        <taxon>Mytiloidea</taxon>
        <taxon>Mytilidae</taxon>
        <taxon>Mytilinae</taxon>
        <taxon>Mytilus</taxon>
    </lineage>
</organism>
<feature type="compositionally biased region" description="Low complexity" evidence="1">
    <location>
        <begin position="29"/>
        <end position="75"/>
    </location>
</feature>
<dbReference type="EC" id="3.1.3.48" evidence="3"/>
<feature type="compositionally biased region" description="Low complexity" evidence="1">
    <location>
        <begin position="302"/>
        <end position="320"/>
    </location>
</feature>
<dbReference type="SUPFAM" id="SSF52799">
    <property type="entry name" value="(Phosphotyrosine protein) phosphatases II"/>
    <property type="match status" value="1"/>
</dbReference>
<feature type="compositionally biased region" description="Low complexity" evidence="1">
    <location>
        <begin position="91"/>
        <end position="115"/>
    </location>
</feature>
<dbReference type="EMBL" id="UYJE01007389">
    <property type="protein sequence ID" value="VDI54417.1"/>
    <property type="molecule type" value="Genomic_DNA"/>
</dbReference>
<evidence type="ECO:0000256" key="1">
    <source>
        <dbReference type="SAM" id="MobiDB-lite"/>
    </source>
</evidence>
<dbReference type="InterPro" id="IPR000242">
    <property type="entry name" value="PTP_cat"/>
</dbReference>
<feature type="compositionally biased region" description="Low complexity" evidence="1">
    <location>
        <begin position="137"/>
        <end position="179"/>
    </location>
</feature>
<evidence type="ECO:0000313" key="3">
    <source>
        <dbReference type="EMBL" id="VDI54417.1"/>
    </source>
</evidence>
<keyword evidence="3" id="KW-0675">Receptor</keyword>
<feature type="compositionally biased region" description="Polar residues" evidence="1">
    <location>
        <begin position="251"/>
        <end position="278"/>
    </location>
</feature>
<feature type="region of interest" description="Disordered" evidence="1">
    <location>
        <begin position="556"/>
        <end position="575"/>
    </location>
</feature>
<feature type="domain" description="Tyrosine-protein phosphatase" evidence="2">
    <location>
        <begin position="667"/>
        <end position="805"/>
    </location>
</feature>
<feature type="region of interest" description="Disordered" evidence="1">
    <location>
        <begin position="27"/>
        <end position="335"/>
    </location>
</feature>
<keyword evidence="4" id="KW-1185">Reference proteome</keyword>
<feature type="compositionally biased region" description="Polar residues" evidence="1">
    <location>
        <begin position="122"/>
        <end position="136"/>
    </location>
</feature>
<comment type="caution">
    <text evidence="3">The sequence shown here is derived from an EMBL/GenBank/DDBJ whole genome shotgun (WGS) entry which is preliminary data.</text>
</comment>
<feature type="compositionally biased region" description="Low complexity" evidence="1">
    <location>
        <begin position="366"/>
        <end position="390"/>
    </location>
</feature>
<dbReference type="Proteomes" id="UP000596742">
    <property type="component" value="Unassembled WGS sequence"/>
</dbReference>